<evidence type="ECO:0000313" key="8">
    <source>
        <dbReference type="Proteomes" id="UP000188929"/>
    </source>
</evidence>
<comment type="caution">
    <text evidence="7">The sequence shown here is derived from an EMBL/GenBank/DDBJ whole genome shotgun (WGS) entry which is preliminary data.</text>
</comment>
<dbReference type="EMBL" id="MOMC01000139">
    <property type="protein sequence ID" value="ONH21863.1"/>
    <property type="molecule type" value="Genomic_DNA"/>
</dbReference>
<evidence type="ECO:0000256" key="2">
    <source>
        <dbReference type="ARBA" id="ARBA00022723"/>
    </source>
</evidence>
<dbReference type="AlphaFoldDB" id="A0A1V2HZ17"/>
<keyword evidence="4" id="KW-0560">Oxidoreductase</keyword>
<dbReference type="SUPFAM" id="SSF51735">
    <property type="entry name" value="NAD(P)-binding Rossmann-fold domains"/>
    <property type="match status" value="1"/>
</dbReference>
<dbReference type="RefSeq" id="WP_076822999.1">
    <property type="nucleotide sequence ID" value="NZ_MOMC01000139.1"/>
</dbReference>
<evidence type="ECO:0000256" key="4">
    <source>
        <dbReference type="ARBA" id="ARBA00023002"/>
    </source>
</evidence>
<dbReference type="InterPro" id="IPR020843">
    <property type="entry name" value="ER"/>
</dbReference>
<dbReference type="SUPFAM" id="SSF50129">
    <property type="entry name" value="GroES-like"/>
    <property type="match status" value="1"/>
</dbReference>
<evidence type="ECO:0000259" key="6">
    <source>
        <dbReference type="SMART" id="SM00829"/>
    </source>
</evidence>
<keyword evidence="3 5" id="KW-0862">Zinc</keyword>
<proteinExistence type="inferred from homology"/>
<dbReference type="Pfam" id="PF00107">
    <property type="entry name" value="ADH_zinc_N"/>
    <property type="match status" value="1"/>
</dbReference>
<dbReference type="Pfam" id="PF08240">
    <property type="entry name" value="ADH_N"/>
    <property type="match status" value="1"/>
</dbReference>
<dbReference type="STRING" id="1834516.BL253_37565"/>
<keyword evidence="2 5" id="KW-0479">Metal-binding</keyword>
<feature type="domain" description="Enoyl reductase (ER)" evidence="6">
    <location>
        <begin position="7"/>
        <end position="339"/>
    </location>
</feature>
<dbReference type="PANTHER" id="PTHR43401:SF4">
    <property type="entry name" value="D-ARABINOSE 1-DEHYDROGENASE (NADP(+))"/>
    <property type="match status" value="1"/>
</dbReference>
<dbReference type="OrthoDB" id="334894at2"/>
<sequence>MRAYRVTSPGRSELVDCPLPPLGSGEVLLRVRAVGLCHSDVFIRQAPPALRQTLPVTLGHEVVGVVERTAPDVTGWRPGASAAVYMLVGCGRCAACARGEDNLCRNGYRGIGTHLDGGLADFVAVPAANLVGAGGIDPVLAAPLTDAGLTAYHAVSSALPLPRSWHVGLVVGIGGLGHLAVQILAAARSGARLIAVDVDPAKLDLARRLGATDTVLAGDDTTARVVDLVGGRDVDAVLDFVGADATMALAAGVTNRGSAIVVAGLGGGSMPFEASPVTRVSPEVTLRRVSTGSREDLGRVLDLARAGGLRAETVRYPLEKVGEALAALEAGTVLGRAVITIS</sequence>
<organism evidence="7 8">
    <name type="scientific">Pseudofrankia asymbiotica</name>
    <dbReference type="NCBI Taxonomy" id="1834516"/>
    <lineage>
        <taxon>Bacteria</taxon>
        <taxon>Bacillati</taxon>
        <taxon>Actinomycetota</taxon>
        <taxon>Actinomycetes</taxon>
        <taxon>Frankiales</taxon>
        <taxon>Frankiaceae</taxon>
        <taxon>Pseudofrankia</taxon>
    </lineage>
</organism>
<dbReference type="Gene3D" id="3.90.180.10">
    <property type="entry name" value="Medium-chain alcohol dehydrogenases, catalytic domain"/>
    <property type="match status" value="1"/>
</dbReference>
<comment type="cofactor">
    <cofactor evidence="1 5">
        <name>Zn(2+)</name>
        <dbReference type="ChEBI" id="CHEBI:29105"/>
    </cofactor>
</comment>
<dbReference type="PROSITE" id="PS00059">
    <property type="entry name" value="ADH_ZINC"/>
    <property type="match status" value="1"/>
</dbReference>
<keyword evidence="8" id="KW-1185">Reference proteome</keyword>
<dbReference type="GO" id="GO:0008270">
    <property type="term" value="F:zinc ion binding"/>
    <property type="evidence" value="ECO:0007669"/>
    <property type="project" value="InterPro"/>
</dbReference>
<gene>
    <name evidence="7" type="ORF">BL253_37565</name>
</gene>
<dbReference type="InterPro" id="IPR013149">
    <property type="entry name" value="ADH-like_C"/>
</dbReference>
<dbReference type="Gene3D" id="3.40.50.720">
    <property type="entry name" value="NAD(P)-binding Rossmann-like Domain"/>
    <property type="match status" value="1"/>
</dbReference>
<dbReference type="InterPro" id="IPR036291">
    <property type="entry name" value="NAD(P)-bd_dom_sf"/>
</dbReference>
<evidence type="ECO:0000256" key="5">
    <source>
        <dbReference type="RuleBase" id="RU361277"/>
    </source>
</evidence>
<dbReference type="PANTHER" id="PTHR43401">
    <property type="entry name" value="L-THREONINE 3-DEHYDROGENASE"/>
    <property type="match status" value="1"/>
</dbReference>
<dbReference type="InterPro" id="IPR011032">
    <property type="entry name" value="GroES-like_sf"/>
</dbReference>
<evidence type="ECO:0000313" key="7">
    <source>
        <dbReference type="EMBL" id="ONH21863.1"/>
    </source>
</evidence>
<name>A0A1V2HZ17_9ACTN</name>
<comment type="similarity">
    <text evidence="5">Belongs to the zinc-containing alcohol dehydrogenase family.</text>
</comment>
<accession>A0A1V2HZ17</accession>
<protein>
    <recommendedName>
        <fullName evidence="6">Enoyl reductase (ER) domain-containing protein</fullName>
    </recommendedName>
</protein>
<dbReference type="InterPro" id="IPR002328">
    <property type="entry name" value="ADH_Zn_CS"/>
</dbReference>
<evidence type="ECO:0000256" key="1">
    <source>
        <dbReference type="ARBA" id="ARBA00001947"/>
    </source>
</evidence>
<dbReference type="Proteomes" id="UP000188929">
    <property type="component" value="Unassembled WGS sequence"/>
</dbReference>
<reference evidence="8" key="1">
    <citation type="submission" date="2016-10" db="EMBL/GenBank/DDBJ databases">
        <title>Frankia sp. NRRL B-16386 Genome sequencing.</title>
        <authorList>
            <person name="Ghodhbane-Gtari F."/>
            <person name="Swanson E."/>
            <person name="Gueddou A."/>
            <person name="Hezbri K."/>
            <person name="Ktari K."/>
            <person name="Nouioui I."/>
            <person name="Morris K."/>
            <person name="Simpson S."/>
            <person name="Abebe-Akele F."/>
            <person name="Thomas K."/>
            <person name="Gtari M."/>
            <person name="Tisa L.S."/>
        </authorList>
    </citation>
    <scope>NUCLEOTIDE SEQUENCE [LARGE SCALE GENOMIC DNA]</scope>
    <source>
        <strain evidence="8">NRRL B-16386</strain>
    </source>
</reference>
<dbReference type="GO" id="GO:0016491">
    <property type="term" value="F:oxidoreductase activity"/>
    <property type="evidence" value="ECO:0007669"/>
    <property type="project" value="UniProtKB-KW"/>
</dbReference>
<dbReference type="InterPro" id="IPR050129">
    <property type="entry name" value="Zn_alcohol_dh"/>
</dbReference>
<dbReference type="SMART" id="SM00829">
    <property type="entry name" value="PKS_ER"/>
    <property type="match status" value="1"/>
</dbReference>
<evidence type="ECO:0000256" key="3">
    <source>
        <dbReference type="ARBA" id="ARBA00022833"/>
    </source>
</evidence>
<dbReference type="InterPro" id="IPR013154">
    <property type="entry name" value="ADH-like_N"/>
</dbReference>